<accession>A0AAV5SK90</accession>
<evidence type="ECO:0000256" key="3">
    <source>
        <dbReference type="ARBA" id="ARBA00022801"/>
    </source>
</evidence>
<proteinExistence type="inferred from homology"/>
<sequence>AYRLGVFGVMALGDERVLPANIAVHDVLEGARFIRKEIHNFGGDKYQISLMGHSTGATIALVLAFSPATNGDDEAPLFARTIAMSASGFLMKEEDRSHRVVGKLGCKGTAQEIVDCLLPLSTDDIVKVAEVEKGEFLEQLM</sequence>
<dbReference type="InterPro" id="IPR019826">
    <property type="entry name" value="Carboxylesterase_B_AS"/>
</dbReference>
<reference evidence="6" key="1">
    <citation type="submission" date="2023-10" db="EMBL/GenBank/DDBJ databases">
        <title>Genome assembly of Pristionchus species.</title>
        <authorList>
            <person name="Yoshida K."/>
            <person name="Sommer R.J."/>
        </authorList>
    </citation>
    <scope>NUCLEOTIDE SEQUENCE</scope>
    <source>
        <strain evidence="6">RS0144</strain>
    </source>
</reference>
<dbReference type="InterPro" id="IPR002018">
    <property type="entry name" value="CarbesteraseB"/>
</dbReference>
<feature type="non-terminal residue" evidence="6">
    <location>
        <position position="141"/>
    </location>
</feature>
<dbReference type="InterPro" id="IPR029058">
    <property type="entry name" value="AB_hydrolase_fold"/>
</dbReference>
<keyword evidence="3 4" id="KW-0378">Hydrolase</keyword>
<dbReference type="GO" id="GO:0052689">
    <property type="term" value="F:carboxylic ester hydrolase activity"/>
    <property type="evidence" value="ECO:0007669"/>
    <property type="project" value="UniProtKB-KW"/>
</dbReference>
<name>A0AAV5SK90_9BILA</name>
<keyword evidence="7" id="KW-1185">Reference proteome</keyword>
<keyword evidence="2" id="KW-0719">Serine esterase</keyword>
<dbReference type="PROSITE" id="PS00122">
    <property type="entry name" value="CARBOXYLESTERASE_B_1"/>
    <property type="match status" value="1"/>
</dbReference>
<gene>
    <name evidence="6" type="ORF">PENTCL1PPCAC_2740</name>
</gene>
<evidence type="ECO:0000256" key="4">
    <source>
        <dbReference type="RuleBase" id="RU361235"/>
    </source>
</evidence>
<dbReference type="SUPFAM" id="SSF53474">
    <property type="entry name" value="alpha/beta-Hydrolases"/>
    <property type="match status" value="1"/>
</dbReference>
<evidence type="ECO:0000259" key="5">
    <source>
        <dbReference type="Pfam" id="PF00135"/>
    </source>
</evidence>
<protein>
    <recommendedName>
        <fullName evidence="4">Carboxylic ester hydrolase</fullName>
        <ecNumber evidence="4">3.1.1.-</ecNumber>
    </recommendedName>
</protein>
<feature type="non-terminal residue" evidence="6">
    <location>
        <position position="1"/>
    </location>
</feature>
<dbReference type="EC" id="3.1.1.-" evidence="4"/>
<feature type="domain" description="Carboxylesterase type B" evidence="5">
    <location>
        <begin position="2"/>
        <end position="131"/>
    </location>
</feature>
<comment type="similarity">
    <text evidence="1 4">Belongs to the type-B carboxylesterase/lipase family.</text>
</comment>
<dbReference type="Proteomes" id="UP001432027">
    <property type="component" value="Unassembled WGS sequence"/>
</dbReference>
<dbReference type="PANTHER" id="PTHR45580">
    <property type="entry name" value="PROTEIN CBG05369"/>
    <property type="match status" value="1"/>
</dbReference>
<evidence type="ECO:0000313" key="6">
    <source>
        <dbReference type="EMBL" id="GMS80565.1"/>
    </source>
</evidence>
<organism evidence="6 7">
    <name type="scientific">Pristionchus entomophagus</name>
    <dbReference type="NCBI Taxonomy" id="358040"/>
    <lineage>
        <taxon>Eukaryota</taxon>
        <taxon>Metazoa</taxon>
        <taxon>Ecdysozoa</taxon>
        <taxon>Nematoda</taxon>
        <taxon>Chromadorea</taxon>
        <taxon>Rhabditida</taxon>
        <taxon>Rhabditina</taxon>
        <taxon>Diplogasteromorpha</taxon>
        <taxon>Diplogasteroidea</taxon>
        <taxon>Neodiplogasteridae</taxon>
        <taxon>Pristionchus</taxon>
    </lineage>
</organism>
<evidence type="ECO:0000256" key="1">
    <source>
        <dbReference type="ARBA" id="ARBA00005964"/>
    </source>
</evidence>
<dbReference type="Gene3D" id="3.40.50.1820">
    <property type="entry name" value="alpha/beta hydrolase"/>
    <property type="match status" value="1"/>
</dbReference>
<evidence type="ECO:0000313" key="7">
    <source>
        <dbReference type="Proteomes" id="UP001432027"/>
    </source>
</evidence>
<evidence type="ECO:0000256" key="2">
    <source>
        <dbReference type="ARBA" id="ARBA00022487"/>
    </source>
</evidence>
<dbReference type="EMBL" id="BTSX01000001">
    <property type="protein sequence ID" value="GMS80565.1"/>
    <property type="molecule type" value="Genomic_DNA"/>
</dbReference>
<dbReference type="PANTHER" id="PTHR45580:SF6">
    <property type="entry name" value="CARBOXYLESTERASE TYPE B DOMAIN-CONTAINING PROTEIN"/>
    <property type="match status" value="1"/>
</dbReference>
<dbReference type="Pfam" id="PF00135">
    <property type="entry name" value="COesterase"/>
    <property type="match status" value="1"/>
</dbReference>
<comment type="caution">
    <text evidence="6">The sequence shown here is derived from an EMBL/GenBank/DDBJ whole genome shotgun (WGS) entry which is preliminary data.</text>
</comment>
<dbReference type="AlphaFoldDB" id="A0AAV5SK90"/>